<evidence type="ECO:0000256" key="2">
    <source>
        <dbReference type="ARBA" id="ARBA00022737"/>
    </source>
</evidence>
<dbReference type="PANTHER" id="PTHR22838">
    <property type="entry name" value="WD REPEAT PROTEIN 26-RELATED"/>
    <property type="match status" value="1"/>
</dbReference>
<keyword evidence="2" id="KW-0677">Repeat</keyword>
<proteinExistence type="predicted"/>
<dbReference type="InterPro" id="IPR036322">
    <property type="entry name" value="WD40_repeat_dom_sf"/>
</dbReference>
<organism evidence="4 5">
    <name type="scientific">Cordylochernes scorpioides</name>
    <dbReference type="NCBI Taxonomy" id="51811"/>
    <lineage>
        <taxon>Eukaryota</taxon>
        <taxon>Metazoa</taxon>
        <taxon>Ecdysozoa</taxon>
        <taxon>Arthropoda</taxon>
        <taxon>Chelicerata</taxon>
        <taxon>Arachnida</taxon>
        <taxon>Pseudoscorpiones</taxon>
        <taxon>Cheliferoidea</taxon>
        <taxon>Chernetidae</taxon>
        <taxon>Cordylochernes</taxon>
    </lineage>
</organism>
<dbReference type="Pfam" id="PF00400">
    <property type="entry name" value="WD40"/>
    <property type="match status" value="1"/>
</dbReference>
<dbReference type="EMBL" id="CP092864">
    <property type="protein sequence ID" value="UYV63223.1"/>
    <property type="molecule type" value="Genomic_DNA"/>
</dbReference>
<dbReference type="InterPro" id="IPR001680">
    <property type="entry name" value="WD40_rpt"/>
</dbReference>
<protein>
    <submittedName>
        <fullName evidence="4">WDR26</fullName>
    </submittedName>
</protein>
<evidence type="ECO:0000313" key="4">
    <source>
        <dbReference type="EMBL" id="UYV63223.1"/>
    </source>
</evidence>
<evidence type="ECO:0000313" key="5">
    <source>
        <dbReference type="Proteomes" id="UP001235939"/>
    </source>
</evidence>
<feature type="repeat" description="WD" evidence="3">
    <location>
        <begin position="72"/>
        <end position="106"/>
    </location>
</feature>
<evidence type="ECO:0000256" key="3">
    <source>
        <dbReference type="PROSITE-ProRule" id="PRU00221"/>
    </source>
</evidence>
<dbReference type="Gene3D" id="2.130.10.10">
    <property type="entry name" value="YVTN repeat-like/Quinoprotein amine dehydrogenase"/>
    <property type="match status" value="1"/>
</dbReference>
<dbReference type="PROSITE" id="PS50082">
    <property type="entry name" value="WD_REPEATS_2"/>
    <property type="match status" value="1"/>
</dbReference>
<dbReference type="InterPro" id="IPR015943">
    <property type="entry name" value="WD40/YVTN_repeat-like_dom_sf"/>
</dbReference>
<dbReference type="PANTHER" id="PTHR22838:SF0">
    <property type="entry name" value="WD REPEAT-CONTAINING PROTEIN 26"/>
    <property type="match status" value="1"/>
</dbReference>
<keyword evidence="1 3" id="KW-0853">WD repeat</keyword>
<keyword evidence="5" id="KW-1185">Reference proteome</keyword>
<evidence type="ECO:0000256" key="1">
    <source>
        <dbReference type="ARBA" id="ARBA00022574"/>
    </source>
</evidence>
<dbReference type="PROSITE" id="PS50294">
    <property type="entry name" value="WD_REPEATS_REGION"/>
    <property type="match status" value="1"/>
</dbReference>
<dbReference type="SMART" id="SM00320">
    <property type="entry name" value="WD40"/>
    <property type="match status" value="1"/>
</dbReference>
<sequence>MNKSCVHAGFLPPSVMLPPHRLETLLHQALQLQKEQCPYHNSGPESPSSTASLLVDHTCSKEQFPCETIQVLKDHSDEVWFCRFSHDGTKLATGSKDATIKVFTVDPVSCSC</sequence>
<gene>
    <name evidence="4" type="ORF">LAZ67_2003478</name>
</gene>
<reference evidence="4 5" key="1">
    <citation type="submission" date="2022-01" db="EMBL/GenBank/DDBJ databases">
        <title>A chromosomal length assembly of Cordylochernes scorpioides.</title>
        <authorList>
            <person name="Zeh D."/>
            <person name="Zeh J."/>
        </authorList>
    </citation>
    <scope>NUCLEOTIDE SEQUENCE [LARGE SCALE GENOMIC DNA]</scope>
    <source>
        <strain evidence="4">IN4F17</strain>
        <tissue evidence="4">Whole Body</tissue>
    </source>
</reference>
<dbReference type="Proteomes" id="UP001235939">
    <property type="component" value="Chromosome 02"/>
</dbReference>
<dbReference type="InterPro" id="IPR051350">
    <property type="entry name" value="WD_repeat-ST_regulator"/>
</dbReference>
<dbReference type="SUPFAM" id="SSF50978">
    <property type="entry name" value="WD40 repeat-like"/>
    <property type="match status" value="1"/>
</dbReference>
<accession>A0ABY6K5T6</accession>
<name>A0ABY6K5T6_9ARAC</name>